<name>A0A7Y7EA74_STRMO</name>
<dbReference type="EMBL" id="JABBXF010000095">
    <property type="protein sequence ID" value="NVK81840.1"/>
    <property type="molecule type" value="Genomic_DNA"/>
</dbReference>
<proteinExistence type="predicted"/>
<organism evidence="2 3">
    <name type="scientific">Streptomyces morookaense</name>
    <name type="common">Streptoverticillium morookaense</name>
    <dbReference type="NCBI Taxonomy" id="1970"/>
    <lineage>
        <taxon>Bacteria</taxon>
        <taxon>Bacillati</taxon>
        <taxon>Actinomycetota</taxon>
        <taxon>Actinomycetes</taxon>
        <taxon>Kitasatosporales</taxon>
        <taxon>Streptomycetaceae</taxon>
        <taxon>Streptomyces</taxon>
    </lineage>
</organism>
<protein>
    <submittedName>
        <fullName evidence="2">DUF397 domain-containing protein</fullName>
    </submittedName>
</protein>
<sequence>MDRIPAAPVPIRDSKTALHGTTLLVPPAAWKRFVTAISAGTLH</sequence>
<reference evidence="2 3" key="1">
    <citation type="submission" date="2020-04" db="EMBL/GenBank/DDBJ databases">
        <title>Draft Genome Sequence of Streptomyces morookaense DSM 40503, an 8-azaguanine-producing strain.</title>
        <authorList>
            <person name="Qi J."/>
            <person name="Gao J.-M."/>
        </authorList>
    </citation>
    <scope>NUCLEOTIDE SEQUENCE [LARGE SCALE GENOMIC DNA]</scope>
    <source>
        <strain evidence="2 3">DSM 40503</strain>
    </source>
</reference>
<accession>A0A7Y7EA74</accession>
<evidence type="ECO:0000259" key="1">
    <source>
        <dbReference type="Pfam" id="PF04149"/>
    </source>
</evidence>
<dbReference type="AlphaFoldDB" id="A0A7Y7EA74"/>
<gene>
    <name evidence="2" type="ORF">HG542_29955</name>
</gene>
<comment type="caution">
    <text evidence="2">The sequence shown here is derived from an EMBL/GenBank/DDBJ whole genome shotgun (WGS) entry which is preliminary data.</text>
</comment>
<dbReference type="Proteomes" id="UP000587462">
    <property type="component" value="Unassembled WGS sequence"/>
</dbReference>
<evidence type="ECO:0000313" key="2">
    <source>
        <dbReference type="EMBL" id="NVK81840.1"/>
    </source>
</evidence>
<dbReference type="RefSeq" id="WP_171086934.1">
    <property type="nucleotide sequence ID" value="NZ_BNBU01000002.1"/>
</dbReference>
<keyword evidence="3" id="KW-1185">Reference proteome</keyword>
<evidence type="ECO:0000313" key="3">
    <source>
        <dbReference type="Proteomes" id="UP000587462"/>
    </source>
</evidence>
<dbReference type="Pfam" id="PF04149">
    <property type="entry name" value="DUF397"/>
    <property type="match status" value="1"/>
</dbReference>
<dbReference type="InterPro" id="IPR007278">
    <property type="entry name" value="DUF397"/>
</dbReference>
<feature type="domain" description="DUF397" evidence="1">
    <location>
        <begin position="7"/>
        <end position="37"/>
    </location>
</feature>